<dbReference type="SUPFAM" id="SSF52467">
    <property type="entry name" value="DHS-like NAD/FAD-binding domain"/>
    <property type="match status" value="1"/>
</dbReference>
<protein>
    <recommendedName>
        <fullName evidence="5">Pyruvate decarboxylase</fullName>
        <ecNumber evidence="4">4.1.1.1</ecNumber>
    </recommendedName>
</protein>
<accession>A0A1L7W8H9</accession>
<dbReference type="EMBL" id="FJOF01000014">
    <property type="protein sequence ID" value="CZR48761.1"/>
    <property type="molecule type" value="Genomic_DNA"/>
</dbReference>
<comment type="caution">
    <text evidence="16">The sequence shown here is derived from an EMBL/GenBank/DDBJ whole genome shotgun (WGS) entry which is preliminary data.</text>
</comment>
<dbReference type="InterPro" id="IPR047213">
    <property type="entry name" value="TPP_PYR_PDC_IPDC-like"/>
</dbReference>
<evidence type="ECO:0000256" key="9">
    <source>
        <dbReference type="ARBA" id="ARBA00023052"/>
    </source>
</evidence>
<dbReference type="Pfam" id="PF00205">
    <property type="entry name" value="TPP_enzyme_M"/>
    <property type="match status" value="1"/>
</dbReference>
<evidence type="ECO:0000256" key="1">
    <source>
        <dbReference type="ARBA" id="ARBA00001041"/>
    </source>
</evidence>
<dbReference type="Gene3D" id="3.40.50.970">
    <property type="match status" value="2"/>
</dbReference>
<evidence type="ECO:0000256" key="3">
    <source>
        <dbReference type="ARBA" id="ARBA00007812"/>
    </source>
</evidence>
<gene>
    <name evidence="16" type="ORF">FPRO_03918</name>
</gene>
<dbReference type="GO" id="GO:0000949">
    <property type="term" value="P:aromatic amino acid family catabolic process to alcohol via Ehrlich pathway"/>
    <property type="evidence" value="ECO:0007669"/>
    <property type="project" value="TreeGrafter"/>
</dbReference>
<dbReference type="Pfam" id="PF02776">
    <property type="entry name" value="TPP_enzyme_N"/>
    <property type="match status" value="1"/>
</dbReference>
<dbReference type="FunFam" id="3.40.50.970:FF:000019">
    <property type="entry name" value="Pyruvate decarboxylase isozyme"/>
    <property type="match status" value="1"/>
</dbReference>
<evidence type="ECO:0000313" key="16">
    <source>
        <dbReference type="EMBL" id="CZR48761.1"/>
    </source>
</evidence>
<dbReference type="EC" id="4.1.1.1" evidence="4"/>
<organism evidence="16 17">
    <name type="scientific">Fusarium proliferatum (strain ET1)</name>
    <name type="common">Orchid endophyte fungus</name>
    <dbReference type="NCBI Taxonomy" id="1227346"/>
    <lineage>
        <taxon>Eukaryota</taxon>
        <taxon>Fungi</taxon>
        <taxon>Dikarya</taxon>
        <taxon>Ascomycota</taxon>
        <taxon>Pezizomycotina</taxon>
        <taxon>Sordariomycetes</taxon>
        <taxon>Hypocreomycetidae</taxon>
        <taxon>Hypocreales</taxon>
        <taxon>Nectriaceae</taxon>
        <taxon>Fusarium</taxon>
        <taxon>Fusarium fujikuroi species complex</taxon>
    </lineage>
</organism>
<feature type="binding site" evidence="11">
    <location>
        <position position="460"/>
    </location>
    <ligand>
        <name>Mg(2+)</name>
        <dbReference type="ChEBI" id="CHEBI:18420"/>
    </ligand>
</feature>
<feature type="binding site" evidence="11">
    <location>
        <position position="489"/>
    </location>
    <ligand>
        <name>Mg(2+)</name>
        <dbReference type="ChEBI" id="CHEBI:18420"/>
    </ligand>
</feature>
<dbReference type="FunFam" id="3.40.50.970:FF:000024">
    <property type="entry name" value="Pyruvate decarboxylase isozyme"/>
    <property type="match status" value="1"/>
</dbReference>
<dbReference type="Pfam" id="PF02775">
    <property type="entry name" value="TPP_enzyme_C"/>
    <property type="match status" value="1"/>
</dbReference>
<evidence type="ECO:0000259" key="15">
    <source>
        <dbReference type="Pfam" id="PF02776"/>
    </source>
</evidence>
<evidence type="ECO:0000256" key="6">
    <source>
        <dbReference type="ARBA" id="ARBA00022723"/>
    </source>
</evidence>
<dbReference type="InterPro" id="IPR029035">
    <property type="entry name" value="DHS-like_NAD/FAD-binding_dom"/>
</dbReference>
<dbReference type="Proteomes" id="UP000183971">
    <property type="component" value="Unassembled WGS sequence"/>
</dbReference>
<dbReference type="InterPro" id="IPR012000">
    <property type="entry name" value="Thiamin_PyroP_enz_cen_dom"/>
</dbReference>
<keyword evidence="8 11" id="KW-0460">Magnesium</keyword>
<dbReference type="InterPro" id="IPR029061">
    <property type="entry name" value="THDP-binding"/>
</dbReference>
<dbReference type="GeneID" id="42048803"/>
<dbReference type="GO" id="GO:0005829">
    <property type="term" value="C:cytosol"/>
    <property type="evidence" value="ECO:0007669"/>
    <property type="project" value="TreeGrafter"/>
</dbReference>
<reference evidence="17" key="1">
    <citation type="journal article" date="2016" name="Genome Biol. Evol.">
        <title>Comparative 'omics' of the Fusarium fujikuroi species complex highlights differences in genetic potential and metabolite synthesis.</title>
        <authorList>
            <person name="Niehaus E.-M."/>
            <person name="Muensterkoetter M."/>
            <person name="Proctor R.H."/>
            <person name="Brown D.W."/>
            <person name="Sharon A."/>
            <person name="Idan Y."/>
            <person name="Oren-Young L."/>
            <person name="Sieber C.M."/>
            <person name="Novak O."/>
            <person name="Pencik A."/>
            <person name="Tarkowska D."/>
            <person name="Hromadova K."/>
            <person name="Freeman S."/>
            <person name="Maymon M."/>
            <person name="Elazar M."/>
            <person name="Youssef S.A."/>
            <person name="El-Shabrawy E.S.M."/>
            <person name="Shalaby A.B.A."/>
            <person name="Houterman P."/>
            <person name="Brock N.L."/>
            <person name="Burkhardt I."/>
            <person name="Tsavkelova E.A."/>
            <person name="Dickschat J.S."/>
            <person name="Galuszka P."/>
            <person name="Gueldener U."/>
            <person name="Tudzynski B."/>
        </authorList>
    </citation>
    <scope>NUCLEOTIDE SEQUENCE [LARGE SCALE GENOMIC DNA]</scope>
    <source>
        <strain evidence="17">ET1</strain>
    </source>
</reference>
<dbReference type="PANTHER" id="PTHR43452">
    <property type="entry name" value="PYRUVATE DECARBOXYLASE"/>
    <property type="match status" value="1"/>
</dbReference>
<comment type="similarity">
    <text evidence="3 12">Belongs to the TPP enzyme family.</text>
</comment>
<dbReference type="CDD" id="cd02005">
    <property type="entry name" value="TPP_PDC_IPDC"/>
    <property type="match status" value="1"/>
</dbReference>
<dbReference type="PANTHER" id="PTHR43452:SF11">
    <property type="entry name" value="PYRUVATE DECARBOXYLASE"/>
    <property type="match status" value="1"/>
</dbReference>
<dbReference type="VEuPathDB" id="FungiDB:FPRO_03918"/>
<evidence type="ECO:0000256" key="8">
    <source>
        <dbReference type="ARBA" id="ARBA00022842"/>
    </source>
</evidence>
<comment type="cofactor">
    <cofactor evidence="2">
        <name>thiamine diphosphate</name>
        <dbReference type="ChEBI" id="CHEBI:58937"/>
    </cofactor>
</comment>
<keyword evidence="17" id="KW-1185">Reference proteome</keyword>
<keyword evidence="6 11" id="KW-0479">Metal-binding</keyword>
<comment type="catalytic activity">
    <reaction evidence="1">
        <text>a 2-oxocarboxylate + H(+) = an aldehyde + CO2</text>
        <dbReference type="Rhea" id="RHEA:11628"/>
        <dbReference type="ChEBI" id="CHEBI:15378"/>
        <dbReference type="ChEBI" id="CHEBI:16526"/>
        <dbReference type="ChEBI" id="CHEBI:17478"/>
        <dbReference type="ChEBI" id="CHEBI:35179"/>
        <dbReference type="EC" id="4.1.1.1"/>
    </reaction>
</comment>
<comment type="cofactor">
    <cofactor evidence="11">
        <name>Mg(2+)</name>
        <dbReference type="ChEBI" id="CHEBI:18420"/>
    </cofactor>
    <text evidence="11">Binds 1 Mg(2+) per subunit.</text>
</comment>
<dbReference type="GO" id="GO:0000287">
    <property type="term" value="F:magnesium ion binding"/>
    <property type="evidence" value="ECO:0007669"/>
    <property type="project" value="InterPro"/>
</dbReference>
<evidence type="ECO:0000256" key="11">
    <source>
        <dbReference type="PIRSR" id="PIRSR036565-2"/>
    </source>
</evidence>
<dbReference type="InterPro" id="IPR047214">
    <property type="entry name" value="TPP_PDC_IPDC"/>
</dbReference>
<feature type="domain" description="Thiamine pyrophosphate enzyme central" evidence="13">
    <location>
        <begin position="207"/>
        <end position="301"/>
    </location>
</feature>
<evidence type="ECO:0000313" key="17">
    <source>
        <dbReference type="Proteomes" id="UP000183971"/>
    </source>
</evidence>
<dbReference type="RefSeq" id="XP_031089284.1">
    <property type="nucleotide sequence ID" value="XM_031223978.1"/>
</dbReference>
<evidence type="ECO:0000256" key="12">
    <source>
        <dbReference type="RuleBase" id="RU362132"/>
    </source>
</evidence>
<evidence type="ECO:0000256" key="4">
    <source>
        <dbReference type="ARBA" id="ARBA00013202"/>
    </source>
</evidence>
<feature type="binding site" evidence="11">
    <location>
        <position position="487"/>
    </location>
    <ligand>
        <name>Mg(2+)</name>
        <dbReference type="ChEBI" id="CHEBI:18420"/>
    </ligand>
</feature>
<evidence type="ECO:0000256" key="5">
    <source>
        <dbReference type="ARBA" id="ARBA00014422"/>
    </source>
</evidence>
<dbReference type="CDD" id="cd07038">
    <property type="entry name" value="TPP_PYR_PDC_IPDC_like"/>
    <property type="match status" value="1"/>
</dbReference>
<sequence length="582" mass="64354">MSFENMKISSAKVAEYLFQRLRQLDVTSVHGVPGDYNLTLPDYIEPAGLTWVGNANELNAGYAADGYARVKGVGALVTTFGVGELSAVNAIAGAYAERAAVIHIVGIPSRVTQESRSLVHHTFGDGEYGRFAEIYRHVTVAQTRLVDTRTIPDQIDSILQQCLLHTRPVYIEVPVDLVDATVSASRLSHTLTLPSDLPNVLTSASVATILDKIYSAKQPLIIVDGEVRPMRVVNEVQEIVRATGWPTWATGYSKSLVDEGLTNFHGVYNGSFENSTSRNFINHADLILCFGPHFTSTNTFLFSSIPDPQVTMLFMDTEVKLGNEMIRNCPVKPLLARLLHELDLSRVHKYEPYPTLPRDSLLSFSGLPSDGLIDQKNVWRLLGNFLRPGDILMAETGTAGYGARHIPLPSHTRYFGPVTWLSIGYMLPAAQGTALAQKELMSTNQWSGIHNARTVLLMGDGSFQMTAQELSTIIRHDLDVVVFLINNDGYTIERCIHGLTQGYNDVPSWRYLEAPRFFGAPEDTFTYSSKNWGELEDALSSKALSDGKGLRMVEVLMGREDAPEGPLAQYLDKQRMRLDSTV</sequence>
<feature type="domain" description="Thiamine pyrophosphate enzyme TPP-binding" evidence="14">
    <location>
        <begin position="400"/>
        <end position="496"/>
    </location>
</feature>
<dbReference type="AlphaFoldDB" id="A0A1L7W8H9"/>
<dbReference type="InterPro" id="IPR012110">
    <property type="entry name" value="PDC/IPDC-like"/>
</dbReference>
<keyword evidence="16" id="KW-0670">Pyruvate</keyword>
<dbReference type="GO" id="GO:0004737">
    <property type="term" value="F:pyruvate decarboxylase activity"/>
    <property type="evidence" value="ECO:0007669"/>
    <property type="project" value="UniProtKB-EC"/>
</dbReference>
<evidence type="ECO:0000256" key="7">
    <source>
        <dbReference type="ARBA" id="ARBA00022793"/>
    </source>
</evidence>
<dbReference type="SUPFAM" id="SSF52518">
    <property type="entry name" value="Thiamin diphosphate-binding fold (THDP-binding)"/>
    <property type="match status" value="2"/>
</dbReference>
<dbReference type="Gene3D" id="3.40.50.1220">
    <property type="entry name" value="TPP-binding domain"/>
    <property type="match status" value="1"/>
</dbReference>
<keyword evidence="7" id="KW-0210">Decarboxylase</keyword>
<proteinExistence type="inferred from homology"/>
<dbReference type="InterPro" id="IPR012001">
    <property type="entry name" value="Thiamin_PyroP_enz_TPP-bd_dom"/>
</dbReference>
<evidence type="ECO:0000259" key="13">
    <source>
        <dbReference type="Pfam" id="PF00205"/>
    </source>
</evidence>
<dbReference type="GO" id="GO:0005634">
    <property type="term" value="C:nucleus"/>
    <property type="evidence" value="ECO:0007669"/>
    <property type="project" value="TreeGrafter"/>
</dbReference>
<name>A0A1L7W8H9_FUSPR</name>
<evidence type="ECO:0000256" key="10">
    <source>
        <dbReference type="ARBA" id="ARBA00023239"/>
    </source>
</evidence>
<evidence type="ECO:0000259" key="14">
    <source>
        <dbReference type="Pfam" id="PF02775"/>
    </source>
</evidence>
<evidence type="ECO:0000256" key="2">
    <source>
        <dbReference type="ARBA" id="ARBA00001964"/>
    </source>
</evidence>
<dbReference type="InterPro" id="IPR011766">
    <property type="entry name" value="TPP_enzyme_TPP-bd"/>
</dbReference>
<feature type="domain" description="Thiamine pyrophosphate enzyme N-terminal TPP-binding" evidence="15">
    <location>
        <begin position="12"/>
        <end position="114"/>
    </location>
</feature>
<keyword evidence="10" id="KW-0456">Lyase</keyword>
<dbReference type="GO" id="GO:0030976">
    <property type="term" value="F:thiamine pyrophosphate binding"/>
    <property type="evidence" value="ECO:0007669"/>
    <property type="project" value="InterPro"/>
</dbReference>
<keyword evidence="9 12" id="KW-0786">Thiamine pyrophosphate</keyword>
<dbReference type="PIRSF" id="PIRSF036565">
    <property type="entry name" value="Pyruvt_ip_decrb"/>
    <property type="match status" value="1"/>
</dbReference>